<feature type="domain" description="PilX/PilW C-terminal" evidence="1">
    <location>
        <begin position="116"/>
        <end position="202"/>
    </location>
</feature>
<comment type="caution">
    <text evidence="3">The sequence shown here is derived from an EMBL/GenBank/DDBJ whole genome shotgun (WGS) entry which is preliminary data.</text>
</comment>
<dbReference type="AlphaFoldDB" id="A0A9X1VT19"/>
<evidence type="ECO:0000313" key="3">
    <source>
        <dbReference type="EMBL" id="MCJ0762807.1"/>
    </source>
</evidence>
<dbReference type="Pfam" id="PF13681">
    <property type="entry name" value="PilX"/>
    <property type="match status" value="1"/>
</dbReference>
<evidence type="ECO:0000259" key="2">
    <source>
        <dbReference type="Pfam" id="PF14341"/>
    </source>
</evidence>
<dbReference type="RefSeq" id="WP_243305377.1">
    <property type="nucleotide sequence ID" value="NZ_JALGBI010000001.1"/>
</dbReference>
<feature type="domain" description="Type 4 fimbrial biogenesis protein PilX N-terminal" evidence="2">
    <location>
        <begin position="1"/>
        <end position="49"/>
    </location>
</feature>
<evidence type="ECO:0000259" key="1">
    <source>
        <dbReference type="Pfam" id="PF13681"/>
    </source>
</evidence>
<dbReference type="InterPro" id="IPR025746">
    <property type="entry name" value="PilX_N_dom"/>
</dbReference>
<sequence>MALILVLGLMSVVFVVAATSIRLTMLAERSSRNDRDRQIAFQGAEAALRDAELDIMGPNTATNSRCSIRSKQTEGLFVSGCGNNTANKTRGLCEMNPGTALPLYTSINFEESNDNNRRYTLFGEFTGRTTSLTAQSDGGISAQPPRYIIELVNYDTAPVTYSGTGVTAGTINASQGETAFLVTAVGYGASVETKVMLQAVIFKPLATPGC</sequence>
<evidence type="ECO:0000313" key="4">
    <source>
        <dbReference type="Proteomes" id="UP001139447"/>
    </source>
</evidence>
<protein>
    <submittedName>
        <fullName evidence="3">PilX N-terminal domain-containing pilus assembly protein</fullName>
    </submittedName>
</protein>
<proteinExistence type="predicted"/>
<gene>
    <name evidence="3" type="ORF">MMF98_06225</name>
</gene>
<dbReference type="EMBL" id="JALGBI010000001">
    <property type="protein sequence ID" value="MCJ0762807.1"/>
    <property type="molecule type" value="Genomic_DNA"/>
</dbReference>
<reference evidence="3" key="1">
    <citation type="submission" date="2022-03" db="EMBL/GenBank/DDBJ databases">
        <authorList>
            <person name="Woo C.Y."/>
        </authorList>
    </citation>
    <scope>NUCLEOTIDE SEQUENCE</scope>
    <source>
        <strain evidence="3">CYS-02</strain>
    </source>
</reference>
<dbReference type="Proteomes" id="UP001139447">
    <property type="component" value="Unassembled WGS sequence"/>
</dbReference>
<organism evidence="3 4">
    <name type="scientific">Variovorax terrae</name>
    <dbReference type="NCBI Taxonomy" id="2923278"/>
    <lineage>
        <taxon>Bacteria</taxon>
        <taxon>Pseudomonadati</taxon>
        <taxon>Pseudomonadota</taxon>
        <taxon>Betaproteobacteria</taxon>
        <taxon>Burkholderiales</taxon>
        <taxon>Comamonadaceae</taxon>
        <taxon>Variovorax</taxon>
    </lineage>
</organism>
<keyword evidence="4" id="KW-1185">Reference proteome</keyword>
<name>A0A9X1VT19_9BURK</name>
<dbReference type="Pfam" id="PF14341">
    <property type="entry name" value="PilX_N"/>
    <property type="match status" value="1"/>
</dbReference>
<dbReference type="InterPro" id="IPR025205">
    <property type="entry name" value="PilX/PilW_C"/>
</dbReference>
<accession>A0A9X1VT19</accession>